<protein>
    <submittedName>
        <fullName evidence="1">Uncharacterized protein</fullName>
    </submittedName>
</protein>
<proteinExistence type="predicted"/>
<evidence type="ECO:0000313" key="1">
    <source>
        <dbReference type="EMBL" id="VAW86731.1"/>
    </source>
</evidence>
<sequence>MIENFYRKLFGVDLNFTEILAFYRYEDNDSNFMTMHKTKGTGIESVLVVLDEFNWTN</sequence>
<accession>A0A3B0Z5D0</accession>
<organism evidence="1">
    <name type="scientific">hydrothermal vent metagenome</name>
    <dbReference type="NCBI Taxonomy" id="652676"/>
    <lineage>
        <taxon>unclassified sequences</taxon>
        <taxon>metagenomes</taxon>
        <taxon>ecological metagenomes</taxon>
    </lineage>
</organism>
<gene>
    <name evidence="1" type="ORF">MNBD_GAMMA18-947</name>
</gene>
<dbReference type="EMBL" id="UOFP01000153">
    <property type="protein sequence ID" value="VAW86731.1"/>
    <property type="molecule type" value="Genomic_DNA"/>
</dbReference>
<reference evidence="1" key="1">
    <citation type="submission" date="2018-06" db="EMBL/GenBank/DDBJ databases">
        <authorList>
            <person name="Zhirakovskaya E."/>
        </authorList>
    </citation>
    <scope>NUCLEOTIDE SEQUENCE</scope>
</reference>
<name>A0A3B0Z5D0_9ZZZZ</name>
<dbReference type="AlphaFoldDB" id="A0A3B0Z5D0"/>